<protein>
    <submittedName>
        <fullName evidence="5">Uncharacterized protein</fullName>
    </submittedName>
</protein>
<dbReference type="InterPro" id="IPR036882">
    <property type="entry name" value="Alba-like_dom_sf"/>
</dbReference>
<dbReference type="PANTHER" id="PTHR28256:SF1">
    <property type="entry name" value="RIBONUCLEASES P_MRP PROTEIN SUBUNIT POP7"/>
    <property type="match status" value="1"/>
</dbReference>
<accession>A0A0L0N0Y5</accession>
<feature type="region of interest" description="Disordered" evidence="4">
    <location>
        <begin position="1"/>
        <end position="91"/>
    </location>
</feature>
<keyword evidence="6" id="KW-1185">Reference proteome</keyword>
<dbReference type="GO" id="GO:0000294">
    <property type="term" value="P:nuclear-transcribed mRNA catabolic process, RNase MRP-dependent"/>
    <property type="evidence" value="ECO:0007669"/>
    <property type="project" value="TreeGrafter"/>
</dbReference>
<dbReference type="GO" id="GO:0000171">
    <property type="term" value="F:ribonuclease MRP activity"/>
    <property type="evidence" value="ECO:0007669"/>
    <property type="project" value="TreeGrafter"/>
</dbReference>
<evidence type="ECO:0000313" key="6">
    <source>
        <dbReference type="Proteomes" id="UP000036947"/>
    </source>
</evidence>
<dbReference type="EMBL" id="LFRF01000032">
    <property type="protein sequence ID" value="KND87783.1"/>
    <property type="molecule type" value="Genomic_DNA"/>
</dbReference>
<dbReference type="GO" id="GO:0000172">
    <property type="term" value="C:ribonuclease MRP complex"/>
    <property type="evidence" value="ECO:0007669"/>
    <property type="project" value="InterPro"/>
</dbReference>
<dbReference type="STRING" id="1163406.A0A0L0N0Y5"/>
<evidence type="ECO:0000256" key="4">
    <source>
        <dbReference type="SAM" id="MobiDB-lite"/>
    </source>
</evidence>
<sequence>CVDGWRSTKLPGLGYQPEPKSTEERAYHVDKGRGSSSRRVHRNTALTMTGPKDNEASSSSAKPAQAAMKKLAPIPNGAKVQKRPLTRRQLPSSSKAPIIYISSSTPFMSAVKRAQKLLDKSLRNATAAAPKNASLHSRVQALQRSTGEDNSDGTTVTVTGTGKAVEKTLGVAGWFEQRGDCVVRVRTGTVGTVDDVVGEGEGEDESRVVLYDHKPWEVMRYEFMIQGVFEGIPSSRNHQLQRQLRDVRRGNVTISPVLPCSTGLESGTQKTHRLASHCTP</sequence>
<dbReference type="AlphaFoldDB" id="A0A0L0N0Y5"/>
<reference evidence="5 6" key="1">
    <citation type="journal article" date="2015" name="BMC Genomics">
        <title>The genome of the truffle-parasite Tolypocladium ophioglossoides and the evolution of antifungal peptaibiotics.</title>
        <authorList>
            <person name="Quandt C.A."/>
            <person name="Bushley K.E."/>
            <person name="Spatafora J.W."/>
        </authorList>
    </citation>
    <scope>NUCLEOTIDE SEQUENCE [LARGE SCALE GENOMIC DNA]</scope>
    <source>
        <strain evidence="5 6">CBS 100239</strain>
    </source>
</reference>
<dbReference type="InterPro" id="IPR014612">
    <property type="entry name" value="Pop7/Rpp20"/>
</dbReference>
<dbReference type="GO" id="GO:0003723">
    <property type="term" value="F:RNA binding"/>
    <property type="evidence" value="ECO:0007669"/>
    <property type="project" value="TreeGrafter"/>
</dbReference>
<dbReference type="GO" id="GO:0005655">
    <property type="term" value="C:nucleolar ribonuclease P complex"/>
    <property type="evidence" value="ECO:0007669"/>
    <property type="project" value="InterPro"/>
</dbReference>
<dbReference type="InterPro" id="IPR020241">
    <property type="entry name" value="RNase_P/MRP_Pop7_fungi"/>
</dbReference>
<dbReference type="Pfam" id="PF12328">
    <property type="entry name" value="Rpp20"/>
    <property type="match status" value="1"/>
</dbReference>
<comment type="caution">
    <text evidence="5">The sequence shown here is derived from an EMBL/GenBank/DDBJ whole genome shotgun (WGS) entry which is preliminary data.</text>
</comment>
<dbReference type="GO" id="GO:0034965">
    <property type="term" value="P:intronic box C/D snoRNA processing"/>
    <property type="evidence" value="ECO:0007669"/>
    <property type="project" value="TreeGrafter"/>
</dbReference>
<proteinExistence type="predicted"/>
<feature type="compositionally biased region" description="Low complexity" evidence="4">
    <location>
        <begin position="56"/>
        <end position="70"/>
    </location>
</feature>
<feature type="compositionally biased region" description="Basic and acidic residues" evidence="4">
    <location>
        <begin position="20"/>
        <end position="33"/>
    </location>
</feature>
<evidence type="ECO:0000256" key="1">
    <source>
        <dbReference type="ARBA" id="ARBA00004123"/>
    </source>
</evidence>
<keyword evidence="3" id="KW-0539">Nucleus</keyword>
<dbReference type="GO" id="GO:0001682">
    <property type="term" value="P:tRNA 5'-leader removal"/>
    <property type="evidence" value="ECO:0007669"/>
    <property type="project" value="InterPro"/>
</dbReference>
<dbReference type="Proteomes" id="UP000036947">
    <property type="component" value="Unassembled WGS sequence"/>
</dbReference>
<gene>
    <name evidence="5" type="ORF">TOPH_07546</name>
</gene>
<evidence type="ECO:0000313" key="5">
    <source>
        <dbReference type="EMBL" id="KND87783.1"/>
    </source>
</evidence>
<keyword evidence="2" id="KW-0819">tRNA processing</keyword>
<evidence type="ECO:0000256" key="3">
    <source>
        <dbReference type="ARBA" id="ARBA00023242"/>
    </source>
</evidence>
<dbReference type="GO" id="GO:0004526">
    <property type="term" value="F:ribonuclease P activity"/>
    <property type="evidence" value="ECO:0007669"/>
    <property type="project" value="TreeGrafter"/>
</dbReference>
<dbReference type="OrthoDB" id="5416589at2759"/>
<dbReference type="PANTHER" id="PTHR28256">
    <property type="entry name" value="RIBONUCLEASES P/MRP PROTEIN SUBUNIT POP7"/>
    <property type="match status" value="1"/>
</dbReference>
<organism evidence="5 6">
    <name type="scientific">Tolypocladium ophioglossoides (strain CBS 100239)</name>
    <name type="common">Snaketongue truffleclub</name>
    <name type="synonym">Elaphocordyceps ophioglossoides</name>
    <dbReference type="NCBI Taxonomy" id="1163406"/>
    <lineage>
        <taxon>Eukaryota</taxon>
        <taxon>Fungi</taxon>
        <taxon>Dikarya</taxon>
        <taxon>Ascomycota</taxon>
        <taxon>Pezizomycotina</taxon>
        <taxon>Sordariomycetes</taxon>
        <taxon>Hypocreomycetidae</taxon>
        <taxon>Hypocreales</taxon>
        <taxon>Ophiocordycipitaceae</taxon>
        <taxon>Tolypocladium</taxon>
    </lineage>
</organism>
<dbReference type="Gene3D" id="3.30.110.20">
    <property type="entry name" value="Alba-like domain"/>
    <property type="match status" value="1"/>
</dbReference>
<comment type="subcellular location">
    <subcellularLocation>
        <location evidence="1">Nucleus</location>
    </subcellularLocation>
</comment>
<name>A0A0L0N0Y5_TOLOC</name>
<feature type="non-terminal residue" evidence="5">
    <location>
        <position position="1"/>
    </location>
</feature>
<evidence type="ECO:0000256" key="2">
    <source>
        <dbReference type="ARBA" id="ARBA00022694"/>
    </source>
</evidence>
<dbReference type="GO" id="GO:0006364">
    <property type="term" value="P:rRNA processing"/>
    <property type="evidence" value="ECO:0007669"/>
    <property type="project" value="TreeGrafter"/>
</dbReference>